<gene>
    <name evidence="2" type="ORF">DAT39_014914</name>
</gene>
<feature type="compositionally biased region" description="Basic and acidic residues" evidence="1">
    <location>
        <begin position="332"/>
        <end position="345"/>
    </location>
</feature>
<name>A0A8J4TZK8_CLAMG</name>
<keyword evidence="3" id="KW-1185">Reference proteome</keyword>
<reference evidence="2" key="1">
    <citation type="submission" date="2020-07" db="EMBL/GenBank/DDBJ databases">
        <title>Clarias magur genome sequencing, assembly and annotation.</title>
        <authorList>
            <person name="Kushwaha B."/>
            <person name="Kumar R."/>
            <person name="Das P."/>
            <person name="Joshi C.G."/>
            <person name="Kumar D."/>
            <person name="Nagpure N.S."/>
            <person name="Pandey M."/>
            <person name="Agarwal S."/>
            <person name="Srivastava S."/>
            <person name="Singh M."/>
            <person name="Sahoo L."/>
            <person name="Jayasankar P."/>
            <person name="Meher P.K."/>
            <person name="Koringa P.G."/>
            <person name="Iquebal M.A."/>
            <person name="Das S.P."/>
            <person name="Bit A."/>
            <person name="Patnaik S."/>
            <person name="Patel N."/>
            <person name="Shah T.M."/>
            <person name="Hinsu A."/>
            <person name="Jena J.K."/>
        </authorList>
    </citation>
    <scope>NUCLEOTIDE SEQUENCE</scope>
    <source>
        <strain evidence="2">CIFAMagur01</strain>
        <tissue evidence="2">Testis</tissue>
    </source>
</reference>
<evidence type="ECO:0000313" key="3">
    <source>
        <dbReference type="Proteomes" id="UP000727407"/>
    </source>
</evidence>
<feature type="compositionally biased region" description="Polar residues" evidence="1">
    <location>
        <begin position="103"/>
        <end position="112"/>
    </location>
</feature>
<feature type="non-terminal residue" evidence="2">
    <location>
        <position position="1"/>
    </location>
</feature>
<organism evidence="2 3">
    <name type="scientific">Clarias magur</name>
    <name type="common">Asian catfish</name>
    <name type="synonym">Macropteronotus magur</name>
    <dbReference type="NCBI Taxonomy" id="1594786"/>
    <lineage>
        <taxon>Eukaryota</taxon>
        <taxon>Metazoa</taxon>
        <taxon>Chordata</taxon>
        <taxon>Craniata</taxon>
        <taxon>Vertebrata</taxon>
        <taxon>Euteleostomi</taxon>
        <taxon>Actinopterygii</taxon>
        <taxon>Neopterygii</taxon>
        <taxon>Teleostei</taxon>
        <taxon>Ostariophysi</taxon>
        <taxon>Siluriformes</taxon>
        <taxon>Clariidae</taxon>
        <taxon>Clarias</taxon>
    </lineage>
</organism>
<feature type="compositionally biased region" description="Basic and acidic residues" evidence="1">
    <location>
        <begin position="237"/>
        <end position="246"/>
    </location>
</feature>
<proteinExistence type="predicted"/>
<feature type="compositionally biased region" description="Basic and acidic residues" evidence="1">
    <location>
        <begin position="84"/>
        <end position="101"/>
    </location>
</feature>
<protein>
    <submittedName>
        <fullName evidence="2">Glutamic acid-rich protein-like</fullName>
    </submittedName>
</protein>
<evidence type="ECO:0000313" key="2">
    <source>
        <dbReference type="EMBL" id="KAF5895371.1"/>
    </source>
</evidence>
<dbReference type="EMBL" id="QNUK01000325">
    <property type="protein sequence ID" value="KAF5895371.1"/>
    <property type="molecule type" value="Genomic_DNA"/>
</dbReference>
<dbReference type="OrthoDB" id="8952129at2759"/>
<feature type="region of interest" description="Disordered" evidence="1">
    <location>
        <begin position="84"/>
        <end position="455"/>
    </location>
</feature>
<feature type="compositionally biased region" description="Basic and acidic residues" evidence="1">
    <location>
        <begin position="145"/>
        <end position="156"/>
    </location>
</feature>
<feature type="compositionally biased region" description="Acidic residues" evidence="1">
    <location>
        <begin position="424"/>
        <end position="445"/>
    </location>
</feature>
<dbReference type="AlphaFoldDB" id="A0A8J4TZK8"/>
<feature type="compositionally biased region" description="Basic and acidic residues" evidence="1">
    <location>
        <begin position="253"/>
        <end position="274"/>
    </location>
</feature>
<accession>A0A8J4TZK8</accession>
<feature type="compositionally biased region" description="Acidic residues" evidence="1">
    <location>
        <begin position="368"/>
        <end position="393"/>
    </location>
</feature>
<dbReference type="Proteomes" id="UP000727407">
    <property type="component" value="Unassembled WGS sequence"/>
</dbReference>
<sequence>TEYERYLEENYPKWLQKLQDKKLSEQQKMINQHLKAYTSQTEEEGQRTDNVNKHSFRIKSPPAMSPDLSHCAILNCHPYISDHRDNMGEGDKNGREGEGIQKDVSSNAQNENHYMKKQRKKVNSMNSKAAAKSLPTEAQMRRNKRSEEKQTHKTRNDAPSQGTCSLSSSQSIPNHKKHKRSQQPNSRKTVAGESPKQLLKENDDNKTLSSISDTDETRRMQRYTETEDEGKEMLSTGEKHVNEEANRYSTQNYEKKPNLCDEQNKEGEVEETYREQSSTDGEAKKGESSRSDTCVKKSVFEEVEGRVVEEEEEEDAEKGNEDEKSSVSQRSSKGEQIESDQERNVNKGFALDLESNIQDSLRELYKDDTEEDLTEKEANIEDDDDDDDDDDDGVIVGKAPSWPSHPDCEDTKYQDDAAAAAAAADDDDDDDDESDNDDDDDDIEDLLTPQNFSVRHQAVEQEEILKLK</sequence>
<feature type="compositionally biased region" description="Basic and acidic residues" evidence="1">
    <location>
        <begin position="281"/>
        <end position="308"/>
    </location>
</feature>
<evidence type="ECO:0000256" key="1">
    <source>
        <dbReference type="SAM" id="MobiDB-lite"/>
    </source>
</evidence>
<feature type="compositionally biased region" description="Basic and acidic residues" evidence="1">
    <location>
        <begin position="215"/>
        <end position="225"/>
    </location>
</feature>
<feature type="compositionally biased region" description="Low complexity" evidence="1">
    <location>
        <begin position="160"/>
        <end position="171"/>
    </location>
</feature>
<feature type="compositionally biased region" description="Basic and acidic residues" evidence="1">
    <location>
        <begin position="406"/>
        <end position="415"/>
    </location>
</feature>
<comment type="caution">
    <text evidence="2">The sequence shown here is derived from an EMBL/GenBank/DDBJ whole genome shotgun (WGS) entry which is preliminary data.</text>
</comment>
<feature type="non-terminal residue" evidence="2">
    <location>
        <position position="468"/>
    </location>
</feature>